<name>A0AAU7Q500_9GAMM</name>
<dbReference type="Gene3D" id="1.10.357.10">
    <property type="entry name" value="Tetracycline Repressor, domain 2"/>
    <property type="match status" value="1"/>
</dbReference>
<dbReference type="SUPFAM" id="SSF46689">
    <property type="entry name" value="Homeodomain-like"/>
    <property type="match status" value="1"/>
</dbReference>
<sequence>MAKPSVRDKIVDAALDRFHTLGFSACSVQDIVDTAGVPKGSFYNYFKAKELLALEVLSIYGKDCNRQILSDTGLPPPSIVCGDILNSWPPITPNSVMKKAA</sequence>
<dbReference type="InterPro" id="IPR009057">
    <property type="entry name" value="Homeodomain-like_sf"/>
</dbReference>
<gene>
    <name evidence="6" type="ORF">ABK905_13925</name>
</gene>
<evidence type="ECO:0000313" key="6">
    <source>
        <dbReference type="EMBL" id="XBS67997.1"/>
    </source>
</evidence>
<feature type="domain" description="HTH tetR-type" evidence="5">
    <location>
        <begin position="4"/>
        <end position="64"/>
    </location>
</feature>
<dbReference type="Pfam" id="PF00440">
    <property type="entry name" value="TetR_N"/>
    <property type="match status" value="1"/>
</dbReference>
<proteinExistence type="predicted"/>
<evidence type="ECO:0000259" key="5">
    <source>
        <dbReference type="PROSITE" id="PS50977"/>
    </source>
</evidence>
<evidence type="ECO:0000256" key="2">
    <source>
        <dbReference type="ARBA" id="ARBA00023125"/>
    </source>
</evidence>
<keyword evidence="2 4" id="KW-0238">DNA-binding</keyword>
<keyword evidence="1" id="KW-0805">Transcription regulation</keyword>
<dbReference type="PANTHER" id="PTHR47506">
    <property type="entry name" value="TRANSCRIPTIONAL REGULATORY PROTEIN"/>
    <property type="match status" value="1"/>
</dbReference>
<protein>
    <submittedName>
        <fullName evidence="6">TetR/AcrR family transcriptional regulator</fullName>
    </submittedName>
</protein>
<dbReference type="EMBL" id="CP157947">
    <property type="protein sequence ID" value="XBS67997.1"/>
    <property type="molecule type" value="Genomic_DNA"/>
</dbReference>
<evidence type="ECO:0000256" key="4">
    <source>
        <dbReference type="PROSITE-ProRule" id="PRU00335"/>
    </source>
</evidence>
<dbReference type="PROSITE" id="PS50977">
    <property type="entry name" value="HTH_TETR_2"/>
    <property type="match status" value="1"/>
</dbReference>
<dbReference type="GO" id="GO:0003677">
    <property type="term" value="F:DNA binding"/>
    <property type="evidence" value="ECO:0007669"/>
    <property type="project" value="UniProtKB-UniRule"/>
</dbReference>
<dbReference type="AlphaFoldDB" id="A0AAU7Q500"/>
<feature type="DNA-binding region" description="H-T-H motif" evidence="4">
    <location>
        <begin position="27"/>
        <end position="46"/>
    </location>
</feature>
<dbReference type="PANTHER" id="PTHR47506:SF1">
    <property type="entry name" value="HTH-TYPE TRANSCRIPTIONAL REGULATOR YJDC"/>
    <property type="match status" value="1"/>
</dbReference>
<organism evidence="6">
    <name type="scientific">Acerihabitans sp. KWT182</name>
    <dbReference type="NCBI Taxonomy" id="3157919"/>
    <lineage>
        <taxon>Bacteria</taxon>
        <taxon>Pseudomonadati</taxon>
        <taxon>Pseudomonadota</taxon>
        <taxon>Gammaproteobacteria</taxon>
        <taxon>Enterobacterales</taxon>
        <taxon>Pectobacteriaceae</taxon>
        <taxon>Acerihabitans</taxon>
    </lineage>
</organism>
<dbReference type="PRINTS" id="PR00455">
    <property type="entry name" value="HTHTETR"/>
</dbReference>
<evidence type="ECO:0000256" key="1">
    <source>
        <dbReference type="ARBA" id="ARBA00023015"/>
    </source>
</evidence>
<evidence type="ECO:0000256" key="3">
    <source>
        <dbReference type="ARBA" id="ARBA00023163"/>
    </source>
</evidence>
<reference evidence="6" key="1">
    <citation type="submission" date="2024-06" db="EMBL/GenBank/DDBJ databases">
        <authorList>
            <person name="Coelho C."/>
            <person name="Bento M."/>
            <person name="Garcia E."/>
            <person name="Camelo A."/>
            <person name="Brandao I."/>
            <person name="Espirito Santo C."/>
            <person name="Trovao J."/>
            <person name="Verissimo A."/>
            <person name="Costa J."/>
            <person name="Tiago I."/>
        </authorList>
    </citation>
    <scope>NUCLEOTIDE SEQUENCE</scope>
    <source>
        <strain evidence="6">KWT182</strain>
    </source>
</reference>
<dbReference type="InterPro" id="IPR001647">
    <property type="entry name" value="HTH_TetR"/>
</dbReference>
<keyword evidence="3" id="KW-0804">Transcription</keyword>
<accession>A0AAU7Q500</accession>